<dbReference type="Proteomes" id="UP000005633">
    <property type="component" value="Chromosome"/>
</dbReference>
<accession>G8QMP2</accession>
<dbReference type="eggNOG" id="ENOG50337ZQ">
    <property type="taxonomic scope" value="Bacteria"/>
</dbReference>
<sequence>MAIVKVKGIPVDLGGETFVIPPLALGALEQLQERVAKFKGDIRDAEQVATVIDAAHAALKRNYPDMPRETVADLIDVGNMAEVFEAVMDVSGLKRKALEAAQGEAPEPGK</sequence>
<dbReference type="HOGENOM" id="CLU_2257628_0_0_4"/>
<name>G8QMP2_AZOOP</name>
<dbReference type="OrthoDB" id="9180489at2"/>
<dbReference type="AlphaFoldDB" id="G8QMP2"/>
<dbReference type="KEGG" id="dsu:Dsui_0202"/>
<dbReference type="STRING" id="640081.Dsui_0202"/>
<evidence type="ECO:0000313" key="1">
    <source>
        <dbReference type="EMBL" id="AEV24622.1"/>
    </source>
</evidence>
<proteinExistence type="predicted"/>
<protein>
    <submittedName>
        <fullName evidence="1">Uncharacterized protein</fullName>
    </submittedName>
</protein>
<reference evidence="1 2" key="1">
    <citation type="journal article" date="2012" name="J. Bacteriol.">
        <title>Complete genome sequence of the anaerobic perchlorate-reducing bacterium Azospira suillum strain PS.</title>
        <authorList>
            <person name="Byrne-Bailey K.G."/>
            <person name="Coates J.D."/>
        </authorList>
    </citation>
    <scope>NUCLEOTIDE SEQUENCE [LARGE SCALE GENOMIC DNA]</scope>
    <source>
        <strain evidence="2">ATCC BAA-33 / DSM 13638 / PS</strain>
    </source>
</reference>
<gene>
    <name evidence="1" type="ordered locus">Dsui_0202</name>
</gene>
<dbReference type="EMBL" id="CP003153">
    <property type="protein sequence ID" value="AEV24622.1"/>
    <property type="molecule type" value="Genomic_DNA"/>
</dbReference>
<organism evidence="1 2">
    <name type="scientific">Azospira oryzae (strain ATCC BAA-33 / DSM 13638 / PS)</name>
    <name type="common">Dechlorosoma suillum</name>
    <dbReference type="NCBI Taxonomy" id="640081"/>
    <lineage>
        <taxon>Bacteria</taxon>
        <taxon>Pseudomonadati</taxon>
        <taxon>Pseudomonadota</taxon>
        <taxon>Betaproteobacteria</taxon>
        <taxon>Rhodocyclales</taxon>
        <taxon>Rhodocyclaceae</taxon>
        <taxon>Azospira</taxon>
    </lineage>
</organism>
<evidence type="ECO:0000313" key="2">
    <source>
        <dbReference type="Proteomes" id="UP000005633"/>
    </source>
</evidence>
<dbReference type="RefSeq" id="WP_014235324.1">
    <property type="nucleotide sequence ID" value="NC_016616.1"/>
</dbReference>